<dbReference type="EMBL" id="JACASE010000007">
    <property type="protein sequence ID" value="KAF6447702.1"/>
    <property type="molecule type" value="Genomic_DNA"/>
</dbReference>
<evidence type="ECO:0000256" key="1">
    <source>
        <dbReference type="SAM" id="MobiDB-lite"/>
    </source>
</evidence>
<feature type="region of interest" description="Disordered" evidence="1">
    <location>
        <begin position="138"/>
        <end position="159"/>
    </location>
</feature>
<name>A0A7J8FKN5_ROUAE</name>
<evidence type="ECO:0000313" key="2">
    <source>
        <dbReference type="EMBL" id="KAF6447702.1"/>
    </source>
</evidence>
<evidence type="ECO:0000313" key="3">
    <source>
        <dbReference type="Proteomes" id="UP000593571"/>
    </source>
</evidence>
<gene>
    <name evidence="2" type="ORF">HJG63_012081</name>
</gene>
<keyword evidence="3" id="KW-1185">Reference proteome</keyword>
<dbReference type="Proteomes" id="UP000593571">
    <property type="component" value="Unassembled WGS sequence"/>
</dbReference>
<sequence length="159" mass="17259">MAFSTLTMSWIPDLRSASKHLHRPEESCGPFERSPPCPLSPAPGNHQRAFHLHGFACSGRFHTSRLSRTVVGGCLHLAPSSVRDVSRPICIAAWGMTPFLSAVCSDGLIRRVGRPRPGPCRCFSPVRGAHLCPAHGGDSHPENQCTRDHPVSHARGLET</sequence>
<accession>A0A7J8FKN5</accession>
<dbReference type="AlphaFoldDB" id="A0A7J8FKN5"/>
<reference evidence="2 3" key="1">
    <citation type="journal article" date="2020" name="Nature">
        <title>Six reference-quality genomes reveal evolution of bat adaptations.</title>
        <authorList>
            <person name="Jebb D."/>
            <person name="Huang Z."/>
            <person name="Pippel M."/>
            <person name="Hughes G.M."/>
            <person name="Lavrichenko K."/>
            <person name="Devanna P."/>
            <person name="Winkler S."/>
            <person name="Jermiin L.S."/>
            <person name="Skirmuntt E.C."/>
            <person name="Katzourakis A."/>
            <person name="Burkitt-Gray L."/>
            <person name="Ray D.A."/>
            <person name="Sullivan K.A.M."/>
            <person name="Roscito J.G."/>
            <person name="Kirilenko B.M."/>
            <person name="Davalos L.M."/>
            <person name="Corthals A.P."/>
            <person name="Power M.L."/>
            <person name="Jones G."/>
            <person name="Ransome R.D."/>
            <person name="Dechmann D.K.N."/>
            <person name="Locatelli A.G."/>
            <person name="Puechmaille S.J."/>
            <person name="Fedrigo O."/>
            <person name="Jarvis E.D."/>
            <person name="Hiller M."/>
            <person name="Vernes S.C."/>
            <person name="Myers E.W."/>
            <person name="Teeling E.C."/>
        </authorList>
    </citation>
    <scope>NUCLEOTIDE SEQUENCE [LARGE SCALE GENOMIC DNA]</scope>
    <source>
        <strain evidence="2">MRouAeg1</strain>
        <tissue evidence="2">Muscle</tissue>
    </source>
</reference>
<proteinExistence type="predicted"/>
<comment type="caution">
    <text evidence="2">The sequence shown here is derived from an EMBL/GenBank/DDBJ whole genome shotgun (WGS) entry which is preliminary data.</text>
</comment>
<protein>
    <submittedName>
        <fullName evidence="2">Uncharacterized protein</fullName>
    </submittedName>
</protein>
<organism evidence="2 3">
    <name type="scientific">Rousettus aegyptiacus</name>
    <name type="common">Egyptian fruit bat</name>
    <name type="synonym">Pteropus aegyptiacus</name>
    <dbReference type="NCBI Taxonomy" id="9407"/>
    <lineage>
        <taxon>Eukaryota</taxon>
        <taxon>Metazoa</taxon>
        <taxon>Chordata</taxon>
        <taxon>Craniata</taxon>
        <taxon>Vertebrata</taxon>
        <taxon>Euteleostomi</taxon>
        <taxon>Mammalia</taxon>
        <taxon>Eutheria</taxon>
        <taxon>Laurasiatheria</taxon>
        <taxon>Chiroptera</taxon>
        <taxon>Yinpterochiroptera</taxon>
        <taxon>Pteropodoidea</taxon>
        <taxon>Pteropodidae</taxon>
        <taxon>Rousettinae</taxon>
        <taxon>Rousettus</taxon>
    </lineage>
</organism>